<dbReference type="Proteomes" id="UP000076744">
    <property type="component" value="Unassembled WGS sequence"/>
</dbReference>
<reference evidence="2 3" key="1">
    <citation type="journal article" date="2016" name="Genome Biol. Evol.">
        <title>Divergent and convergent evolution of fungal pathogenicity.</title>
        <authorList>
            <person name="Shang Y."/>
            <person name="Xiao G."/>
            <person name="Zheng P."/>
            <person name="Cen K."/>
            <person name="Zhan S."/>
            <person name="Wang C."/>
        </authorList>
    </citation>
    <scope>NUCLEOTIDE SEQUENCE [LARGE SCALE GENOMIC DNA]</scope>
    <source>
        <strain evidence="2 3">ARSEF 2679</strain>
    </source>
</reference>
<evidence type="ECO:0000313" key="2">
    <source>
        <dbReference type="EMBL" id="OAA73709.1"/>
    </source>
</evidence>
<protein>
    <submittedName>
        <fullName evidence="2">Uncharacterized protein</fullName>
    </submittedName>
</protein>
<accession>A0A162N0U0</accession>
<name>A0A162N0U0_CORFA</name>
<feature type="chain" id="PRO_5007837557" evidence="1">
    <location>
        <begin position="31"/>
        <end position="109"/>
    </location>
</feature>
<evidence type="ECO:0000256" key="1">
    <source>
        <dbReference type="SAM" id="SignalP"/>
    </source>
</evidence>
<organism evidence="2 3">
    <name type="scientific">Cordyceps fumosorosea (strain ARSEF 2679)</name>
    <name type="common">Isaria fumosorosea</name>
    <dbReference type="NCBI Taxonomy" id="1081104"/>
    <lineage>
        <taxon>Eukaryota</taxon>
        <taxon>Fungi</taxon>
        <taxon>Dikarya</taxon>
        <taxon>Ascomycota</taxon>
        <taxon>Pezizomycotina</taxon>
        <taxon>Sordariomycetes</taxon>
        <taxon>Hypocreomycetidae</taxon>
        <taxon>Hypocreales</taxon>
        <taxon>Cordycipitaceae</taxon>
        <taxon>Cordyceps</taxon>
    </lineage>
</organism>
<dbReference type="GeneID" id="30016902"/>
<dbReference type="RefSeq" id="XP_018708667.1">
    <property type="nucleotide sequence ID" value="XM_018844217.1"/>
</dbReference>
<sequence>MQVEPLQGSGCASNFLAGNLLFFIRILIVASPKDEVGPARAEGHVGVDQAVEGLAQPEHVVSASVCAPQKVDAETNPRFIHREAVPRVSAPTCQADVAAIGHPFLPTRK</sequence>
<gene>
    <name evidence="2" type="ORF">ISF_00610</name>
</gene>
<feature type="signal peptide" evidence="1">
    <location>
        <begin position="1"/>
        <end position="30"/>
    </location>
</feature>
<keyword evidence="1" id="KW-0732">Signal</keyword>
<dbReference type="AlphaFoldDB" id="A0A162N0U0"/>
<comment type="caution">
    <text evidence="2">The sequence shown here is derived from an EMBL/GenBank/DDBJ whole genome shotgun (WGS) entry which is preliminary data.</text>
</comment>
<proteinExistence type="predicted"/>
<keyword evidence="3" id="KW-1185">Reference proteome</keyword>
<evidence type="ECO:0000313" key="3">
    <source>
        <dbReference type="Proteomes" id="UP000076744"/>
    </source>
</evidence>
<dbReference type="EMBL" id="AZHB01000001">
    <property type="protein sequence ID" value="OAA73709.1"/>
    <property type="molecule type" value="Genomic_DNA"/>
</dbReference>